<organism evidence="1 2">
    <name type="scientific">Spirosoma oryzae</name>
    <dbReference type="NCBI Taxonomy" id="1469603"/>
    <lineage>
        <taxon>Bacteria</taxon>
        <taxon>Pseudomonadati</taxon>
        <taxon>Bacteroidota</taxon>
        <taxon>Cytophagia</taxon>
        <taxon>Cytophagales</taxon>
        <taxon>Cytophagaceae</taxon>
        <taxon>Spirosoma</taxon>
    </lineage>
</organism>
<name>A0A2T0SLV4_9BACT</name>
<reference evidence="1 2" key="1">
    <citation type="submission" date="2018-03" db="EMBL/GenBank/DDBJ databases">
        <title>Genomic Encyclopedia of Archaeal and Bacterial Type Strains, Phase II (KMG-II): from individual species to whole genera.</title>
        <authorList>
            <person name="Goeker M."/>
        </authorList>
    </citation>
    <scope>NUCLEOTIDE SEQUENCE [LARGE SCALE GENOMIC DNA]</scope>
    <source>
        <strain evidence="1 2">DSM 28354</strain>
    </source>
</reference>
<evidence type="ECO:0000313" key="1">
    <source>
        <dbReference type="EMBL" id="PRY34401.1"/>
    </source>
</evidence>
<sequence length="86" mass="9815">MEKEFGAVFALLGRVSNQLSMNKAFSQVILRELAKVNQLNYPDLIADVEKLHAQYTFDENKVTENLMNQTLNPNAPDSWIKDQFGL</sequence>
<keyword evidence="2" id="KW-1185">Reference proteome</keyword>
<proteinExistence type="predicted"/>
<dbReference type="EMBL" id="PVTE01000017">
    <property type="protein sequence ID" value="PRY34401.1"/>
    <property type="molecule type" value="Genomic_DNA"/>
</dbReference>
<evidence type="ECO:0000313" key="2">
    <source>
        <dbReference type="Proteomes" id="UP000238375"/>
    </source>
</evidence>
<protein>
    <submittedName>
        <fullName evidence="1">Uncharacterized protein</fullName>
    </submittedName>
</protein>
<comment type="caution">
    <text evidence="1">The sequence shown here is derived from an EMBL/GenBank/DDBJ whole genome shotgun (WGS) entry which is preliminary data.</text>
</comment>
<dbReference type="Proteomes" id="UP000238375">
    <property type="component" value="Unassembled WGS sequence"/>
</dbReference>
<dbReference type="RefSeq" id="WP_106139339.1">
    <property type="nucleotide sequence ID" value="NZ_PVTE01000017.1"/>
</dbReference>
<gene>
    <name evidence="1" type="ORF">CLV58_1175</name>
</gene>
<accession>A0A2T0SLV4</accession>
<dbReference type="AlphaFoldDB" id="A0A2T0SLV4"/>